<organism evidence="2 3">
    <name type="scientific">Curvibacter cyanobacteriorum</name>
    <dbReference type="NCBI Taxonomy" id="3026422"/>
    <lineage>
        <taxon>Bacteria</taxon>
        <taxon>Pseudomonadati</taxon>
        <taxon>Pseudomonadota</taxon>
        <taxon>Betaproteobacteria</taxon>
        <taxon>Burkholderiales</taxon>
        <taxon>Comamonadaceae</taxon>
        <taxon>Curvibacter</taxon>
    </lineage>
</organism>
<keyword evidence="3" id="KW-1185">Reference proteome</keyword>
<keyword evidence="1" id="KW-1133">Transmembrane helix</keyword>
<gene>
    <name evidence="2" type="ORF">PSQ40_00545</name>
</gene>
<accession>A0ABT5MSN0</accession>
<name>A0ABT5MSN0_9BURK</name>
<protein>
    <submittedName>
        <fullName evidence="2">Type IV pilin protein</fullName>
    </submittedName>
</protein>
<dbReference type="EMBL" id="JAQSIP010000001">
    <property type="protein sequence ID" value="MDD0837049.1"/>
    <property type="molecule type" value="Genomic_DNA"/>
</dbReference>
<dbReference type="RefSeq" id="WP_273947885.1">
    <property type="nucleotide sequence ID" value="NZ_JAQSIP010000001.1"/>
</dbReference>
<evidence type="ECO:0000256" key="1">
    <source>
        <dbReference type="SAM" id="Phobius"/>
    </source>
</evidence>
<evidence type="ECO:0000313" key="3">
    <source>
        <dbReference type="Proteomes" id="UP001528673"/>
    </source>
</evidence>
<dbReference type="NCBIfam" id="TIGR02532">
    <property type="entry name" value="IV_pilin_GFxxxE"/>
    <property type="match status" value="1"/>
</dbReference>
<dbReference type="SUPFAM" id="SSF54523">
    <property type="entry name" value="Pili subunits"/>
    <property type="match status" value="1"/>
</dbReference>
<sequence>MTSTPVRPSALGLTLIEVLITLALVALLWGLAWPAYQAQMQRARRTEARQALVSGALWLGRMATVQGRYPAAPDWPVHLQLSATGLYRLRYAPSEDRSAYTLSATPEPGPQQSDPCGTWVLDQAGERRLADGASPALIRACWGR</sequence>
<dbReference type="InterPro" id="IPR045584">
    <property type="entry name" value="Pilin-like"/>
</dbReference>
<keyword evidence="1" id="KW-0472">Membrane</keyword>
<dbReference type="Gene3D" id="3.30.700.10">
    <property type="entry name" value="Glycoprotein, Type 4 Pilin"/>
    <property type="match status" value="1"/>
</dbReference>
<proteinExistence type="predicted"/>
<dbReference type="InterPro" id="IPR012902">
    <property type="entry name" value="N_methyl_site"/>
</dbReference>
<dbReference type="InterPro" id="IPR031982">
    <property type="entry name" value="PilE-like"/>
</dbReference>
<dbReference type="Proteomes" id="UP001528673">
    <property type="component" value="Unassembled WGS sequence"/>
</dbReference>
<keyword evidence="1" id="KW-0812">Transmembrane</keyword>
<comment type="caution">
    <text evidence="2">The sequence shown here is derived from an EMBL/GenBank/DDBJ whole genome shotgun (WGS) entry which is preliminary data.</text>
</comment>
<feature type="transmembrane region" description="Helical" evidence="1">
    <location>
        <begin position="12"/>
        <end position="36"/>
    </location>
</feature>
<reference evidence="2 3" key="1">
    <citation type="submission" date="2023-02" db="EMBL/GenBank/DDBJ databases">
        <title>Bacterial whole genomic sequence of Curvibacter sp. HBC61.</title>
        <authorList>
            <person name="Le V."/>
            <person name="Ko S.-R."/>
            <person name="Ahn C.-Y."/>
            <person name="Oh H.-M."/>
        </authorList>
    </citation>
    <scope>NUCLEOTIDE SEQUENCE [LARGE SCALE GENOMIC DNA]</scope>
    <source>
        <strain evidence="2 3">HBC61</strain>
    </source>
</reference>
<dbReference type="Pfam" id="PF16732">
    <property type="entry name" value="ComP_DUS"/>
    <property type="match status" value="1"/>
</dbReference>
<evidence type="ECO:0000313" key="2">
    <source>
        <dbReference type="EMBL" id="MDD0837049.1"/>
    </source>
</evidence>